<evidence type="ECO:0000313" key="2">
    <source>
        <dbReference type="EMBL" id="ASJ71681.1"/>
    </source>
</evidence>
<dbReference type="InterPro" id="IPR001173">
    <property type="entry name" value="Glyco_trans_2-like"/>
</dbReference>
<dbReference type="AlphaFoldDB" id="A0A2Z2NP31"/>
<keyword evidence="3" id="KW-1185">Reference proteome</keyword>
<accession>A0A2Z2NP31</accession>
<reference evidence="2 3" key="1">
    <citation type="submission" date="2016-12" db="EMBL/GenBank/DDBJ databases">
        <authorList>
            <person name="Song W.-J."/>
            <person name="Kurnit D.M."/>
        </authorList>
    </citation>
    <scope>NUCLEOTIDE SEQUENCE [LARGE SCALE GENOMIC DNA]</scope>
    <source>
        <strain evidence="2 3">IMCC3135</strain>
    </source>
</reference>
<sequence length="603" mass="68282">MPSNTSISNYLLLISGLRKPLKWNNSACLDSHAKKCSLNLSPGWYSVHARVRDVDSGVNPTGHTLILDIAERSEPLLLSRSVNTRRIIRLQEKVSYVMVSLEDDLDPSVCLDISLTRITRRRAKKRMLKRMNRRFDPVQHKDSIDNTEHVQIDMLRSHGHWPSIEELYQLYQQTNQRHFTPTPYASWLQDHLLALANHWRSSDWKILPTEKLELLVLTMDDSEHSAWQESIAALQAISGERSPVIRIVNRIDKKAVTEALEQSSHVVLAGSGIVPGLEFLVAIIQVLAQNSQCELLYTDHDQLTENHEREQPVIKPDWDPYLLETGNYIGDLCVVSTELYLHIDGLEPGTAKPAIYPFLLKARAELHRDQVIHIPGIMFSQPQRNDTSYQDRWFTQHSDELVTRAYSTLQPDVLQALPRVEIIIPTRDKEPLLRQCVESILELTDYPNYHITVVDNGSTEPATSAFHDELHDEARYDVLAYPGAFNYSAINNFAVENTQSDVLILLNNDTQIMQSDWLTRMVQACMLPKVGCVGAKLLYANGRVQHAGVVMGMKGVAGHAFRFQKSDSLSYLHKLRSPHQVSAVTAACLAVRRDTFEQLGGAG</sequence>
<dbReference type="InterPro" id="IPR029044">
    <property type="entry name" value="Nucleotide-diphossugar_trans"/>
</dbReference>
<dbReference type="EMBL" id="CP018632">
    <property type="protein sequence ID" value="ASJ71681.1"/>
    <property type="molecule type" value="Genomic_DNA"/>
</dbReference>
<name>A0A2Z2NP31_9GAMM</name>
<proteinExistence type="predicted"/>
<evidence type="ECO:0000313" key="3">
    <source>
        <dbReference type="Proteomes" id="UP000250079"/>
    </source>
</evidence>
<feature type="domain" description="Glycosyltransferase 2-like" evidence="1">
    <location>
        <begin position="422"/>
        <end position="599"/>
    </location>
</feature>
<dbReference type="KEGG" id="gai:IMCC3135_07890"/>
<dbReference type="Pfam" id="PF00535">
    <property type="entry name" value="Glycos_transf_2"/>
    <property type="match status" value="1"/>
</dbReference>
<organism evidence="2 3">
    <name type="scientific">Granulosicoccus antarcticus IMCC3135</name>
    <dbReference type="NCBI Taxonomy" id="1192854"/>
    <lineage>
        <taxon>Bacteria</taxon>
        <taxon>Pseudomonadati</taxon>
        <taxon>Pseudomonadota</taxon>
        <taxon>Gammaproteobacteria</taxon>
        <taxon>Chromatiales</taxon>
        <taxon>Granulosicoccaceae</taxon>
        <taxon>Granulosicoccus</taxon>
    </lineage>
</organism>
<dbReference type="Gene3D" id="3.90.550.10">
    <property type="entry name" value="Spore Coat Polysaccharide Biosynthesis Protein SpsA, Chain A"/>
    <property type="match status" value="1"/>
</dbReference>
<dbReference type="Proteomes" id="UP000250079">
    <property type="component" value="Chromosome"/>
</dbReference>
<dbReference type="SUPFAM" id="SSF53448">
    <property type="entry name" value="Nucleotide-diphospho-sugar transferases"/>
    <property type="match status" value="1"/>
</dbReference>
<dbReference type="PANTHER" id="PTHR43179:SF7">
    <property type="entry name" value="RHAMNOSYLTRANSFERASE WBBL"/>
    <property type="match status" value="1"/>
</dbReference>
<gene>
    <name evidence="2" type="ORF">IMCC3135_07890</name>
</gene>
<evidence type="ECO:0000259" key="1">
    <source>
        <dbReference type="Pfam" id="PF00535"/>
    </source>
</evidence>
<protein>
    <recommendedName>
        <fullName evidence="1">Glycosyltransferase 2-like domain-containing protein</fullName>
    </recommendedName>
</protein>
<dbReference type="PANTHER" id="PTHR43179">
    <property type="entry name" value="RHAMNOSYLTRANSFERASE WBBL"/>
    <property type="match status" value="1"/>
</dbReference>